<dbReference type="EMBL" id="JACBZP010000001">
    <property type="protein sequence ID" value="NYI67826.1"/>
    <property type="molecule type" value="Genomic_DNA"/>
</dbReference>
<evidence type="ECO:0000256" key="7">
    <source>
        <dbReference type="ARBA" id="ARBA00051712"/>
    </source>
</evidence>
<dbReference type="GO" id="GO:0008837">
    <property type="term" value="F:diaminopimelate epimerase activity"/>
    <property type="evidence" value="ECO:0007669"/>
    <property type="project" value="UniProtKB-UniRule"/>
</dbReference>
<feature type="binding site" evidence="8">
    <location>
        <position position="178"/>
    </location>
    <ligand>
        <name>substrate</name>
    </ligand>
</feature>
<dbReference type="InterPro" id="IPR018510">
    <property type="entry name" value="DAP_epimerase_AS"/>
</dbReference>
<dbReference type="PROSITE" id="PS01326">
    <property type="entry name" value="DAP_EPIMERASE"/>
    <property type="match status" value="1"/>
</dbReference>
<comment type="function">
    <text evidence="8">Catalyzes the stereoinversion of LL-2,6-diaminopimelate (L,L-DAP) to meso-diaminopimelate (meso-DAP), a precursor of L-lysine and an essential component of the bacterial peptidoglycan.</text>
</comment>
<feature type="binding site" evidence="8">
    <location>
        <begin position="243"/>
        <end position="244"/>
    </location>
    <ligand>
        <name>substrate</name>
    </ligand>
</feature>
<evidence type="ECO:0000256" key="6">
    <source>
        <dbReference type="ARBA" id="ARBA00023235"/>
    </source>
</evidence>
<feature type="site" description="Could be important to modulate the pK values of the two catalytic cysteine residues" evidence="8">
    <location>
        <position position="180"/>
    </location>
</feature>
<feature type="binding site" evidence="8">
    <location>
        <position position="16"/>
    </location>
    <ligand>
        <name>substrate</name>
    </ligand>
</feature>
<keyword evidence="11" id="KW-1185">Reference proteome</keyword>
<evidence type="ECO:0000313" key="11">
    <source>
        <dbReference type="Proteomes" id="UP000539111"/>
    </source>
</evidence>
<dbReference type="AlphaFoldDB" id="A0A7Z0D2T0"/>
<dbReference type="EC" id="5.1.1.7" evidence="3 8"/>
<keyword evidence="8" id="KW-0963">Cytoplasm</keyword>
<evidence type="ECO:0000256" key="8">
    <source>
        <dbReference type="HAMAP-Rule" id="MF_00197"/>
    </source>
</evidence>
<comment type="pathway">
    <text evidence="1 8">Amino-acid biosynthesis; L-lysine biosynthesis via DAP pathway; DL-2,6-diaminopimelate from LL-2,6-diaminopimelate: step 1/1.</text>
</comment>
<feature type="binding site" evidence="8">
    <location>
        <position position="211"/>
    </location>
    <ligand>
        <name>substrate</name>
    </ligand>
</feature>
<comment type="subcellular location">
    <subcellularLocation>
        <location evidence="8">Cytoplasm</location>
    </subcellularLocation>
</comment>
<evidence type="ECO:0000256" key="4">
    <source>
        <dbReference type="ARBA" id="ARBA00022605"/>
    </source>
</evidence>
<dbReference type="SUPFAM" id="SSF54506">
    <property type="entry name" value="Diaminopimelate epimerase-like"/>
    <property type="match status" value="2"/>
</dbReference>
<evidence type="ECO:0000256" key="9">
    <source>
        <dbReference type="PROSITE-ProRule" id="PRU10125"/>
    </source>
</evidence>
<feature type="site" description="Could be important to modulate the pK values of the two catalytic cysteine residues" evidence="8">
    <location>
        <position position="233"/>
    </location>
</feature>
<evidence type="ECO:0000256" key="5">
    <source>
        <dbReference type="ARBA" id="ARBA00023154"/>
    </source>
</evidence>
<feature type="active site" description="Proton donor" evidence="8">
    <location>
        <position position="89"/>
    </location>
</feature>
<dbReference type="Gene3D" id="3.10.310.10">
    <property type="entry name" value="Diaminopimelate Epimerase, Chain A, domain 1"/>
    <property type="match status" value="2"/>
</dbReference>
<comment type="similarity">
    <text evidence="2 8">Belongs to the diaminopimelate epimerase family.</text>
</comment>
<keyword evidence="5 8" id="KW-0457">Lysine biosynthesis</keyword>
<accession>A0A7Z0D2T0</accession>
<feature type="binding site" evidence="8">
    <location>
        <position position="80"/>
    </location>
    <ligand>
        <name>substrate</name>
    </ligand>
</feature>
<name>A0A7Z0D2T0_9MICO</name>
<dbReference type="PANTHER" id="PTHR31689">
    <property type="entry name" value="DIAMINOPIMELATE EPIMERASE, CHLOROPLASTIC"/>
    <property type="match status" value="1"/>
</dbReference>
<dbReference type="GO" id="GO:0009089">
    <property type="term" value="P:lysine biosynthetic process via diaminopimelate"/>
    <property type="evidence" value="ECO:0007669"/>
    <property type="project" value="UniProtKB-UniRule"/>
</dbReference>
<comment type="caution">
    <text evidence="10">The sequence shown here is derived from an EMBL/GenBank/DDBJ whole genome shotgun (WGS) entry which is preliminary data.</text>
</comment>
<comment type="caution">
    <text evidence="8">Lacks conserved residue(s) required for the propagation of feature annotation.</text>
</comment>
<comment type="subunit">
    <text evidence="8">Homodimer.</text>
</comment>
<dbReference type="InterPro" id="IPR001653">
    <property type="entry name" value="DAP_epimerase_DapF"/>
</dbReference>
<dbReference type="PANTHER" id="PTHR31689:SF0">
    <property type="entry name" value="DIAMINOPIMELATE EPIMERASE"/>
    <property type="match status" value="1"/>
</dbReference>
<sequence length="300" mass="31751">MSNTSIHFTKGHGTGNDFVLIDDAEAALDITPGYVQWLADRHLGIGGDGIIRIVRSRALDDPAAARAAADGAEWFMDYSNADGSVAEMCGNGVRVFAHYLYAHGLATTETLRVGTRDGVKIVRRVDIAYPGDDADWFSVDMGTWTISDEAGRHDGTDSLVRVSGLEVPRPALTVDMGNPHAVVALAELSELSELDLYHAPSVDPVPSDGINVEFIVPGQLDEEHGSVTMRVHERGVGETQSCGTGACAAALAARLWAGSGAPDVWRVDVPGGTLQVRVDGERVHLAGPAELVADGTVAFR</sequence>
<keyword evidence="4 8" id="KW-0028">Amino-acid biosynthesis</keyword>
<feature type="active site" evidence="9">
    <location>
        <position position="89"/>
    </location>
</feature>
<evidence type="ECO:0000313" key="10">
    <source>
        <dbReference type="EMBL" id="NYI67826.1"/>
    </source>
</evidence>
<dbReference type="NCBIfam" id="TIGR00652">
    <property type="entry name" value="DapF"/>
    <property type="match status" value="1"/>
</dbReference>
<gene>
    <name evidence="8" type="primary">dapF</name>
    <name evidence="10" type="ORF">BJY26_002132</name>
</gene>
<evidence type="ECO:0000256" key="3">
    <source>
        <dbReference type="ARBA" id="ARBA00013080"/>
    </source>
</evidence>
<dbReference type="HAMAP" id="MF_00197">
    <property type="entry name" value="DAP_epimerase"/>
    <property type="match status" value="1"/>
</dbReference>
<dbReference type="RefSeq" id="WP_179428091.1">
    <property type="nucleotide sequence ID" value="NZ_JACBZP010000001.1"/>
</dbReference>
<evidence type="ECO:0000256" key="2">
    <source>
        <dbReference type="ARBA" id="ARBA00010219"/>
    </source>
</evidence>
<evidence type="ECO:0000256" key="1">
    <source>
        <dbReference type="ARBA" id="ARBA00005196"/>
    </source>
</evidence>
<feature type="binding site" evidence="8">
    <location>
        <begin position="90"/>
        <end position="91"/>
    </location>
    <ligand>
        <name>substrate</name>
    </ligand>
</feature>
<organism evidence="10 11">
    <name type="scientific">Spelaeicoccus albus</name>
    <dbReference type="NCBI Taxonomy" id="1280376"/>
    <lineage>
        <taxon>Bacteria</taxon>
        <taxon>Bacillati</taxon>
        <taxon>Actinomycetota</taxon>
        <taxon>Actinomycetes</taxon>
        <taxon>Micrococcales</taxon>
        <taxon>Brevibacteriaceae</taxon>
        <taxon>Spelaeicoccus</taxon>
    </lineage>
</organism>
<dbReference type="GO" id="GO:0005829">
    <property type="term" value="C:cytosol"/>
    <property type="evidence" value="ECO:0007669"/>
    <property type="project" value="TreeGrafter"/>
</dbReference>
<feature type="active site" description="Proton acceptor" evidence="8">
    <location>
        <position position="242"/>
    </location>
</feature>
<keyword evidence="6 8" id="KW-0413">Isomerase</keyword>
<dbReference type="Pfam" id="PF01678">
    <property type="entry name" value="DAP_epimerase"/>
    <property type="match status" value="2"/>
</dbReference>
<proteinExistence type="inferred from homology"/>
<feature type="binding site" evidence="8">
    <location>
        <begin position="233"/>
        <end position="234"/>
    </location>
    <ligand>
        <name>substrate</name>
    </ligand>
</feature>
<protein>
    <recommendedName>
        <fullName evidence="3 8">Diaminopimelate epimerase</fullName>
        <shortName evidence="8">DAP epimerase</shortName>
        <ecNumber evidence="3 8">5.1.1.7</ecNumber>
    </recommendedName>
    <alternativeName>
        <fullName evidence="8">PLP-independent amino acid racemase</fullName>
    </alternativeName>
</protein>
<reference evidence="10 11" key="1">
    <citation type="submission" date="2020-07" db="EMBL/GenBank/DDBJ databases">
        <title>Sequencing the genomes of 1000 actinobacteria strains.</title>
        <authorList>
            <person name="Klenk H.-P."/>
        </authorList>
    </citation>
    <scope>NUCLEOTIDE SEQUENCE [LARGE SCALE GENOMIC DNA]</scope>
    <source>
        <strain evidence="10 11">DSM 26341</strain>
    </source>
</reference>
<comment type="catalytic activity">
    <reaction evidence="7 8">
        <text>(2S,6S)-2,6-diaminopimelate = meso-2,6-diaminopimelate</text>
        <dbReference type="Rhea" id="RHEA:15393"/>
        <dbReference type="ChEBI" id="CHEBI:57609"/>
        <dbReference type="ChEBI" id="CHEBI:57791"/>
        <dbReference type="EC" id="5.1.1.7"/>
    </reaction>
</comment>
<dbReference type="Proteomes" id="UP000539111">
    <property type="component" value="Unassembled WGS sequence"/>
</dbReference>
<dbReference type="UniPathway" id="UPA00034">
    <property type="reaction ID" value="UER00025"/>
</dbReference>